<keyword evidence="11" id="KW-1185">Reference proteome</keyword>
<feature type="domain" description="Quinolinate phosphoribosyl transferase C-terminal" evidence="8">
    <location>
        <begin position="103"/>
        <end position="276"/>
    </location>
</feature>
<evidence type="ECO:0000256" key="2">
    <source>
        <dbReference type="ARBA" id="ARBA00009400"/>
    </source>
</evidence>
<evidence type="ECO:0000259" key="8">
    <source>
        <dbReference type="Pfam" id="PF01729"/>
    </source>
</evidence>
<accession>N6UU18</accession>
<dbReference type="InterPro" id="IPR002638">
    <property type="entry name" value="Quinolinate_PRibosylTrfase_C"/>
</dbReference>
<dbReference type="InterPro" id="IPR037128">
    <property type="entry name" value="Quinolinate_PRibosylTase_N_sf"/>
</dbReference>
<dbReference type="Gene3D" id="3.20.20.70">
    <property type="entry name" value="Aldolase class I"/>
    <property type="match status" value="1"/>
</dbReference>
<dbReference type="AlphaFoldDB" id="N6UU18"/>
<feature type="binding site" evidence="7">
    <location>
        <position position="189"/>
    </location>
    <ligand>
        <name>substrate</name>
    </ligand>
</feature>
<evidence type="ECO:0000256" key="4">
    <source>
        <dbReference type="ARBA" id="ARBA00022676"/>
    </source>
</evidence>
<dbReference type="GO" id="GO:0034213">
    <property type="term" value="P:quinolinate catabolic process"/>
    <property type="evidence" value="ECO:0007669"/>
    <property type="project" value="TreeGrafter"/>
</dbReference>
<evidence type="ECO:0000256" key="1">
    <source>
        <dbReference type="ARBA" id="ARBA00004893"/>
    </source>
</evidence>
<feature type="binding site" evidence="7">
    <location>
        <position position="210"/>
    </location>
    <ligand>
        <name>substrate</name>
    </ligand>
</feature>
<sequence length="280" mass="31450">MLKDYALKLLKKSLEIDVGFGDITSSILPKVNVEAVIVAKEECLLCGINFIEEFFNSYGIKTKKLANDGDLVNGEILILNGDAETILTLERTALNFLSHLSGVATYTYRIIKIAKEVNKKVKIACTRKTLPLLSPLQKYAVYIAGGDTHRFRLDDCILIKDNHIDIMGIKEAIRKAKKNASFTKKIEVEVRNLEELKLALEEKPDIIMLDNFSTDMVGKALKIINEFKEKNKFKPIIEVSGGINEKNIKEYAKYDVDVISIGALTHSAKSIDMSLKIKRK</sequence>
<evidence type="ECO:0000313" key="10">
    <source>
        <dbReference type="EMBL" id="ENN95849.1"/>
    </source>
</evidence>
<dbReference type="GO" id="GO:0005737">
    <property type="term" value="C:cytoplasm"/>
    <property type="evidence" value="ECO:0007669"/>
    <property type="project" value="TreeGrafter"/>
</dbReference>
<comment type="function">
    <text evidence="6">Involved in the catabolism of quinolinic acid (QA).</text>
</comment>
<dbReference type="EC" id="2.4.2.19" evidence="6"/>
<proteinExistence type="inferred from homology"/>
<comment type="catalytic activity">
    <reaction evidence="6">
        <text>nicotinate beta-D-ribonucleotide + CO2 + diphosphate = quinolinate + 5-phospho-alpha-D-ribose 1-diphosphate + 2 H(+)</text>
        <dbReference type="Rhea" id="RHEA:12733"/>
        <dbReference type="ChEBI" id="CHEBI:15378"/>
        <dbReference type="ChEBI" id="CHEBI:16526"/>
        <dbReference type="ChEBI" id="CHEBI:29959"/>
        <dbReference type="ChEBI" id="CHEBI:33019"/>
        <dbReference type="ChEBI" id="CHEBI:57502"/>
        <dbReference type="ChEBI" id="CHEBI:58017"/>
        <dbReference type="EC" id="2.4.2.19"/>
    </reaction>
</comment>
<dbReference type="GO" id="GO:0004514">
    <property type="term" value="F:nicotinate-nucleotide diphosphorylase (carboxylating) activity"/>
    <property type="evidence" value="ECO:0007669"/>
    <property type="project" value="UniProtKB-EC"/>
</dbReference>
<dbReference type="NCBIfam" id="TIGR00078">
    <property type="entry name" value="nadC"/>
    <property type="match status" value="1"/>
</dbReference>
<keyword evidence="3 6" id="KW-0662">Pyridine nucleotide biosynthesis</keyword>
<dbReference type="SUPFAM" id="SSF54675">
    <property type="entry name" value="Nicotinate/Quinolinate PRTase N-terminal domain-like"/>
    <property type="match status" value="1"/>
</dbReference>
<name>N6UU18_9EURY</name>
<organism evidence="10 11">
    <name type="scientific">Methanocaldococcus villosus KIN24-T80</name>
    <dbReference type="NCBI Taxonomy" id="1069083"/>
    <lineage>
        <taxon>Archaea</taxon>
        <taxon>Methanobacteriati</taxon>
        <taxon>Methanobacteriota</taxon>
        <taxon>Methanomada group</taxon>
        <taxon>Methanococci</taxon>
        <taxon>Methanococcales</taxon>
        <taxon>Methanocaldococcaceae</taxon>
        <taxon>Methanocaldococcus</taxon>
    </lineage>
</organism>
<dbReference type="InterPro" id="IPR004393">
    <property type="entry name" value="NadC"/>
</dbReference>
<evidence type="ECO:0000256" key="5">
    <source>
        <dbReference type="ARBA" id="ARBA00022679"/>
    </source>
</evidence>
<dbReference type="InterPro" id="IPR027277">
    <property type="entry name" value="NadC/ModD"/>
</dbReference>
<feature type="binding site" evidence="7">
    <location>
        <position position="150"/>
    </location>
    <ligand>
        <name>substrate</name>
    </ligand>
</feature>
<evidence type="ECO:0000256" key="7">
    <source>
        <dbReference type="PIRSR" id="PIRSR006250-1"/>
    </source>
</evidence>
<reference evidence="10 11" key="1">
    <citation type="journal article" date="2013" name="Genome Announc.">
        <title>Draft Genome Sequence of a Highly Flagellated, Fast-Swimming Archaeon, Methanocaldococcus villosus Strain KIN24-T80 (DSM 22612).</title>
        <authorList>
            <person name="Thennarasu S."/>
            <person name="Polireddy D."/>
            <person name="Antony A."/>
            <person name="Yada M.R."/>
            <person name="Algarawi S."/>
            <person name="Sivakumar N."/>
        </authorList>
    </citation>
    <scope>NUCLEOTIDE SEQUENCE [LARGE SCALE GENOMIC DNA]</scope>
    <source>
        <strain evidence="10 11">KIN24-T80</strain>
    </source>
</reference>
<keyword evidence="5 6" id="KW-0808">Transferase</keyword>
<feature type="binding site" evidence="7">
    <location>
        <begin position="240"/>
        <end position="242"/>
    </location>
    <ligand>
        <name>substrate</name>
    </ligand>
</feature>
<feature type="binding site" evidence="7">
    <location>
        <begin position="126"/>
        <end position="128"/>
    </location>
    <ligand>
        <name>substrate</name>
    </ligand>
</feature>
<dbReference type="InterPro" id="IPR036068">
    <property type="entry name" value="Nicotinate_pribotase-like_C"/>
</dbReference>
<dbReference type="Pfam" id="PF01729">
    <property type="entry name" value="QRPTase_C"/>
    <property type="match status" value="1"/>
</dbReference>
<dbReference type="InterPro" id="IPR022412">
    <property type="entry name" value="Quinolinate_PRibosylTrfase_N"/>
</dbReference>
<dbReference type="GO" id="GO:0009435">
    <property type="term" value="P:NAD+ biosynthetic process"/>
    <property type="evidence" value="ECO:0007669"/>
    <property type="project" value="UniProtKB-UniPathway"/>
</dbReference>
<evidence type="ECO:0000256" key="3">
    <source>
        <dbReference type="ARBA" id="ARBA00022642"/>
    </source>
</evidence>
<dbReference type="OrthoDB" id="115072at2157"/>
<comment type="caution">
    <text evidence="10">The sequence shown here is derived from an EMBL/GenBank/DDBJ whole genome shotgun (WGS) entry which is preliminary data.</text>
</comment>
<comment type="similarity">
    <text evidence="2 6">Belongs to the NadC/ModD family.</text>
</comment>
<dbReference type="EMBL" id="APMM01000043">
    <property type="protein sequence ID" value="ENN95849.1"/>
    <property type="molecule type" value="Genomic_DNA"/>
</dbReference>
<dbReference type="Pfam" id="PF02749">
    <property type="entry name" value="QRPTase_N"/>
    <property type="match status" value="1"/>
</dbReference>
<dbReference type="STRING" id="1069083.GCA_000371805_00267"/>
<dbReference type="PANTHER" id="PTHR32179:SF3">
    <property type="entry name" value="NICOTINATE-NUCLEOTIDE PYROPHOSPHORYLASE [CARBOXYLATING]"/>
    <property type="match status" value="1"/>
</dbReference>
<dbReference type="FunFam" id="3.20.20.70:FF:000030">
    <property type="entry name" value="Nicotinate-nucleotide pyrophosphorylase, carboxylating"/>
    <property type="match status" value="1"/>
</dbReference>
<dbReference type="PIRSF" id="PIRSF006250">
    <property type="entry name" value="NadC_ModD"/>
    <property type="match status" value="1"/>
</dbReference>
<protein>
    <recommendedName>
        <fullName evidence="6">Nicotinate-nucleotide pyrophosphorylase [carboxylating]</fullName>
        <ecNumber evidence="6">2.4.2.19</ecNumber>
    </recommendedName>
    <alternativeName>
        <fullName evidence="6">Quinolinate phosphoribosyltransferase [decarboxylating]</fullName>
    </alternativeName>
</protein>
<feature type="binding site" evidence="7">
    <location>
        <begin position="261"/>
        <end position="263"/>
    </location>
    <ligand>
        <name>substrate</name>
    </ligand>
</feature>
<feature type="binding site" evidence="7">
    <location>
        <position position="91"/>
    </location>
    <ligand>
        <name>substrate</name>
    </ligand>
</feature>
<dbReference type="PATRIC" id="fig|1069083.5.peg.1099"/>
<evidence type="ECO:0000313" key="11">
    <source>
        <dbReference type="Proteomes" id="UP000053695"/>
    </source>
</evidence>
<dbReference type="PANTHER" id="PTHR32179">
    <property type="entry name" value="NICOTINATE-NUCLEOTIDE PYROPHOSPHORYLASE [CARBOXYLATING]"/>
    <property type="match status" value="1"/>
</dbReference>
<dbReference type="UniPathway" id="UPA00253">
    <property type="reaction ID" value="UER00331"/>
</dbReference>
<keyword evidence="4 6" id="KW-0328">Glycosyltransferase</keyword>
<dbReference type="Proteomes" id="UP000053695">
    <property type="component" value="Unassembled WGS sequence"/>
</dbReference>
<dbReference type="CDD" id="cd01572">
    <property type="entry name" value="QPRTase"/>
    <property type="match status" value="1"/>
</dbReference>
<dbReference type="RefSeq" id="WP_004592694.1">
    <property type="nucleotide sequence ID" value="NZ_APMM01000043.1"/>
</dbReference>
<feature type="binding site" evidence="7">
    <location>
        <position position="160"/>
    </location>
    <ligand>
        <name>substrate</name>
    </ligand>
</feature>
<feature type="domain" description="Quinolinate phosphoribosyl transferase N-terminal" evidence="9">
    <location>
        <begin position="22"/>
        <end position="101"/>
    </location>
</feature>
<dbReference type="Gene3D" id="3.90.1170.20">
    <property type="entry name" value="Quinolinate phosphoribosyl transferase, N-terminal domain"/>
    <property type="match status" value="1"/>
</dbReference>
<dbReference type="SUPFAM" id="SSF51690">
    <property type="entry name" value="Nicotinate/Quinolinate PRTase C-terminal domain-like"/>
    <property type="match status" value="1"/>
</dbReference>
<evidence type="ECO:0000256" key="6">
    <source>
        <dbReference type="PIRNR" id="PIRNR006250"/>
    </source>
</evidence>
<gene>
    <name evidence="10" type="ORF">J422_05633</name>
</gene>
<evidence type="ECO:0000259" key="9">
    <source>
        <dbReference type="Pfam" id="PF02749"/>
    </source>
</evidence>
<dbReference type="InterPro" id="IPR013785">
    <property type="entry name" value="Aldolase_TIM"/>
</dbReference>
<comment type="pathway">
    <text evidence="1 6">Cofactor biosynthesis; NAD(+) biosynthesis; nicotinate D-ribonucleotide from quinolinate: step 1/1.</text>
</comment>
<comment type="subunit">
    <text evidence="6">Hexamer formed by 3 homodimers.</text>
</comment>